<accession>A0A2G9YR97</accession>
<dbReference type="AlphaFoldDB" id="A0A2G9YR97"/>
<dbReference type="EMBL" id="PCRM01000019">
    <property type="protein sequence ID" value="PIP21755.1"/>
    <property type="molecule type" value="Genomic_DNA"/>
</dbReference>
<evidence type="ECO:0000256" key="2">
    <source>
        <dbReference type="SAM" id="Coils"/>
    </source>
</evidence>
<dbReference type="InterPro" id="IPR010273">
    <property type="entry name" value="DUF881"/>
</dbReference>
<dbReference type="PANTHER" id="PTHR37313:SF2">
    <property type="entry name" value="UPF0749 PROTEIN YLXX"/>
    <property type="match status" value="1"/>
</dbReference>
<keyword evidence="2" id="KW-0175">Coiled coil</keyword>
<proteinExistence type="inferred from homology"/>
<comment type="similarity">
    <text evidence="1">Belongs to the UPF0749 family.</text>
</comment>
<evidence type="ECO:0000313" key="4">
    <source>
        <dbReference type="Proteomes" id="UP000231567"/>
    </source>
</evidence>
<reference evidence="3 4" key="1">
    <citation type="submission" date="2017-09" db="EMBL/GenBank/DDBJ databases">
        <title>Depth-based differentiation of microbial function through sediment-hosted aquifers and enrichment of novel symbionts in the deep terrestrial subsurface.</title>
        <authorList>
            <person name="Probst A.J."/>
            <person name="Ladd B."/>
            <person name="Jarett J.K."/>
            <person name="Geller-Mcgrath D.E."/>
            <person name="Sieber C.M."/>
            <person name="Emerson J.B."/>
            <person name="Anantharaman K."/>
            <person name="Thomas B.C."/>
            <person name="Malmstrom R."/>
            <person name="Stieglmeier M."/>
            <person name="Klingl A."/>
            <person name="Woyke T."/>
            <person name="Ryan C.M."/>
            <person name="Banfield J.F."/>
        </authorList>
    </citation>
    <scope>NUCLEOTIDE SEQUENCE [LARGE SCALE GENOMIC DNA]</scope>
    <source>
        <strain evidence="3">CG23_combo_of_CG06-09_8_20_14_all_40_13</strain>
    </source>
</reference>
<name>A0A2G9YR97_9BACT</name>
<comment type="caution">
    <text evidence="3">The sequence shown here is derived from an EMBL/GenBank/DDBJ whole genome shotgun (WGS) entry which is preliminary data.</text>
</comment>
<evidence type="ECO:0000313" key="3">
    <source>
        <dbReference type="EMBL" id="PIP21755.1"/>
    </source>
</evidence>
<feature type="coiled-coil region" evidence="2">
    <location>
        <begin position="26"/>
        <end position="53"/>
    </location>
</feature>
<gene>
    <name evidence="3" type="ORF">COX39_01240</name>
</gene>
<evidence type="ECO:0008006" key="5">
    <source>
        <dbReference type="Google" id="ProtNLM"/>
    </source>
</evidence>
<dbReference type="PANTHER" id="PTHR37313">
    <property type="entry name" value="UPF0749 PROTEIN RV1825"/>
    <property type="match status" value="1"/>
</dbReference>
<dbReference type="Gene3D" id="3.30.70.1880">
    <property type="entry name" value="Protein of unknown function DUF881"/>
    <property type="match status" value="1"/>
</dbReference>
<protein>
    <recommendedName>
        <fullName evidence="5">DUF881 domain-containing protein</fullName>
    </recommendedName>
</protein>
<sequence>MVVGLLVTAQLKSKPQRPSSTPLSNYTLLKENQENLTKEQADLKNQISLLQNQILDIGQKLKKTQSSSRQQVDQLAVLKDKTGLTELRGKGVVITLDDSAQFPASSNSIAHAADMRDLVNFLWTQGVSGIAINNERIVASTSIDCIVNTVMINNTKMTTPFVMSVVSDNKDLKGYIEKNDNLTSIWQRVKNEGLKFAIIESDNIILPVYKGSLVVDYAQLQ</sequence>
<dbReference type="Pfam" id="PF05949">
    <property type="entry name" value="DUF881"/>
    <property type="match status" value="1"/>
</dbReference>
<evidence type="ECO:0000256" key="1">
    <source>
        <dbReference type="ARBA" id="ARBA00009108"/>
    </source>
</evidence>
<organism evidence="3 4">
    <name type="scientific">Candidatus Nealsonbacteria bacterium CG23_combo_of_CG06-09_8_20_14_all_40_13</name>
    <dbReference type="NCBI Taxonomy" id="1974724"/>
    <lineage>
        <taxon>Bacteria</taxon>
        <taxon>Candidatus Nealsoniibacteriota</taxon>
    </lineage>
</organism>
<dbReference type="Proteomes" id="UP000231567">
    <property type="component" value="Unassembled WGS sequence"/>
</dbReference>